<dbReference type="SUPFAM" id="SSF50939">
    <property type="entry name" value="Sialidases"/>
    <property type="match status" value="1"/>
</dbReference>
<evidence type="ECO:0000256" key="2">
    <source>
        <dbReference type="SAM" id="SignalP"/>
    </source>
</evidence>
<name>A0A7V0T4F1_UNCW3</name>
<proteinExistence type="predicted"/>
<evidence type="ECO:0008006" key="4">
    <source>
        <dbReference type="Google" id="ProtNLM"/>
    </source>
</evidence>
<feature type="signal peptide" evidence="2">
    <location>
        <begin position="1"/>
        <end position="20"/>
    </location>
</feature>
<dbReference type="AlphaFoldDB" id="A0A7V0T4F1"/>
<dbReference type="InterPro" id="IPR036278">
    <property type="entry name" value="Sialidase_sf"/>
</dbReference>
<evidence type="ECO:0000313" key="3">
    <source>
        <dbReference type="EMBL" id="HDQ98665.1"/>
    </source>
</evidence>
<reference evidence="3" key="1">
    <citation type="journal article" date="2020" name="mSystems">
        <title>Genome- and Community-Level Interaction Insights into Carbon Utilization and Element Cycling Functions of Hydrothermarchaeota in Hydrothermal Sediment.</title>
        <authorList>
            <person name="Zhou Z."/>
            <person name="Liu Y."/>
            <person name="Xu W."/>
            <person name="Pan J."/>
            <person name="Luo Z.H."/>
            <person name="Li M."/>
        </authorList>
    </citation>
    <scope>NUCLEOTIDE SEQUENCE [LARGE SCALE GENOMIC DNA]</scope>
    <source>
        <strain evidence="3">SpSt-1182</strain>
    </source>
</reference>
<evidence type="ECO:0000256" key="1">
    <source>
        <dbReference type="SAM" id="MobiDB-lite"/>
    </source>
</evidence>
<organism evidence="3">
    <name type="scientific">candidate division WOR-3 bacterium</name>
    <dbReference type="NCBI Taxonomy" id="2052148"/>
    <lineage>
        <taxon>Bacteria</taxon>
        <taxon>Bacteria division WOR-3</taxon>
    </lineage>
</organism>
<keyword evidence="2" id="KW-0732">Signal</keyword>
<gene>
    <name evidence="3" type="ORF">ENN51_00035</name>
</gene>
<feature type="region of interest" description="Disordered" evidence="1">
    <location>
        <begin position="354"/>
        <end position="376"/>
    </location>
</feature>
<protein>
    <recommendedName>
        <fullName evidence="4">T9SS type A sorting domain-containing protein</fullName>
    </recommendedName>
</protein>
<dbReference type="Proteomes" id="UP000885672">
    <property type="component" value="Unassembled WGS sequence"/>
</dbReference>
<feature type="chain" id="PRO_5031154411" description="T9SS type A sorting domain-containing protein" evidence="2">
    <location>
        <begin position="21"/>
        <end position="500"/>
    </location>
</feature>
<comment type="caution">
    <text evidence="3">The sequence shown here is derived from an EMBL/GenBank/DDBJ whole genome shotgun (WGS) entry which is preliminary data.</text>
</comment>
<dbReference type="EMBL" id="DSBX01000001">
    <property type="protein sequence ID" value="HDQ98665.1"/>
    <property type="molecule type" value="Genomic_DNA"/>
</dbReference>
<sequence>MRNVIILLAVTLAAAATQWAPETRLTDNNYPDFSYWSTQRRVVVDLEGRVHVAWHVMNSDLGPCRFQIYYQRWYPDRGWTADTMLSADLYEDDIFNKYASLAVDSAGVVHAVWAGGTEDGADQHIYLKSCVPSDSGNGGWEPVSRPLSVSAPSVRKNCPTITATPDGRVHAAWLESNYASIVHRERVDTTWRDPVTVPITHAYKAYPALAGGPDNRLHLIWYGREGTSGYYNVFYKSRTGADWGATENVSYGIRHQMYPSVAVNPATGDPHVLWQCYEPTDNKRRVVHRRRDNSGWQPTDTLSEPGDSLNQETGQLIFTADGRGHAAWGGRSPQWPTLTQFRYAERSAAGDWSAPFNVTDTNGSRERPSIAAGGGDAPEAVHAVWTDYRDSNAEIYYARGEPGQFLAEERPAPRARPAPATIVRGLLNLSGAGHNPILPGESGLCPKPALLLDASGRRVMELQPGENDVRHLAPGVYFVRTRGSRGQGFEGSSRKVVIQR</sequence>
<accession>A0A7V0T4F1</accession>